<dbReference type="SUPFAM" id="SSF55021">
    <property type="entry name" value="ACT-like"/>
    <property type="match status" value="2"/>
</dbReference>
<dbReference type="Pfam" id="PF13840">
    <property type="entry name" value="ACT_7"/>
    <property type="match status" value="1"/>
</dbReference>
<dbReference type="InterPro" id="IPR018717">
    <property type="entry name" value="DUF2241"/>
</dbReference>
<feature type="domain" description="DUF2241" evidence="1">
    <location>
        <begin position="16"/>
        <end position="70"/>
    </location>
</feature>
<protein>
    <recommendedName>
        <fullName evidence="4">ACT domain-containing protein</fullName>
    </recommendedName>
</protein>
<evidence type="ECO:0000259" key="1">
    <source>
        <dbReference type="Pfam" id="PF10000"/>
    </source>
</evidence>
<dbReference type="InterPro" id="IPR019410">
    <property type="entry name" value="Methyltransf_16"/>
</dbReference>
<feature type="domain" description="CASTOR ACT" evidence="2">
    <location>
        <begin position="95"/>
        <end position="148"/>
    </location>
</feature>
<organism evidence="3">
    <name type="scientific">Minutocellus polymorphus</name>
    <dbReference type="NCBI Taxonomy" id="265543"/>
    <lineage>
        <taxon>Eukaryota</taxon>
        <taxon>Sar</taxon>
        <taxon>Stramenopiles</taxon>
        <taxon>Ochrophyta</taxon>
        <taxon>Bacillariophyta</taxon>
        <taxon>Mediophyceae</taxon>
        <taxon>Cymatosirophycidae</taxon>
        <taxon>Cymatosirales</taxon>
        <taxon>Cymatosiraceae</taxon>
        <taxon>Minutocellus</taxon>
    </lineage>
</organism>
<dbReference type="SUPFAM" id="SSF53335">
    <property type="entry name" value="S-adenosyl-L-methionine-dependent methyltransferases"/>
    <property type="match status" value="1"/>
</dbReference>
<dbReference type="AlphaFoldDB" id="A0A7S0AY97"/>
<accession>A0A7S0AY97</accession>
<dbReference type="EMBL" id="HBEJ01016130">
    <property type="protein sequence ID" value="CAD8377254.1"/>
    <property type="molecule type" value="Transcribed_RNA"/>
</dbReference>
<evidence type="ECO:0008006" key="4">
    <source>
        <dbReference type="Google" id="ProtNLM"/>
    </source>
</evidence>
<proteinExistence type="predicted"/>
<reference evidence="3" key="1">
    <citation type="submission" date="2021-01" db="EMBL/GenBank/DDBJ databases">
        <authorList>
            <person name="Corre E."/>
            <person name="Pelletier E."/>
            <person name="Niang G."/>
            <person name="Scheremetjew M."/>
            <person name="Finn R."/>
            <person name="Kale V."/>
            <person name="Holt S."/>
            <person name="Cochrane G."/>
            <person name="Meng A."/>
            <person name="Brown T."/>
            <person name="Cohen L."/>
        </authorList>
    </citation>
    <scope>NUCLEOTIDE SEQUENCE</scope>
    <source>
        <strain evidence="3">CCMP3303</strain>
    </source>
</reference>
<sequence length="443" mass="48014">MSMSSPSPPPPTPTGGIKELDAILSTLSPELDKHEVYIFHTDPDASYGDHAKLRPVATCQEREGLTFVVPLSVLMECGSDDVGIDPAQQPHMRRITLGVHSSLEAVGLTAAVSTLLAKHEISANMIAGHHHDHLFVPANDAERAVELLIQFAEESRAATRKENDCHGESDEDAETWEGLMPLHVEKIVDHSNPIFTLPFKIGSKQISIEQDIEARRRPAFDTATAGDDVEVGGDLTEHDSRTGAVLWDGAVVAASLLERCSTDSTQKFRDQLDPRGKVVAELGCGCSAVPGQVAATLGAMRVSLTDLNCIVDADILRRNIDRNGLSDDVELFPHKWGGPIPAELSDVQLILAADCIYDLSLVEPLLSSISNIMVAAKANGNICVALVTFDTSIGRHKAYAMFEQEAHARFESVEFLEGDDISREHLATDSVKAYILSGLKFRD</sequence>
<dbReference type="Pfam" id="PF10000">
    <property type="entry name" value="ACT_3"/>
    <property type="match status" value="1"/>
</dbReference>
<gene>
    <name evidence="3" type="ORF">MPOL1434_LOCUS9427</name>
</gene>
<dbReference type="Gene3D" id="3.40.50.150">
    <property type="entry name" value="Vaccinia Virus protein VP39"/>
    <property type="match status" value="1"/>
</dbReference>
<dbReference type="Gene3D" id="3.30.2130.10">
    <property type="entry name" value="VC0802-like"/>
    <property type="match status" value="1"/>
</dbReference>
<name>A0A7S0AY97_9STRA</name>
<dbReference type="PANTHER" id="PTHR39199:SF1">
    <property type="entry name" value="BLR5128 PROTEIN"/>
    <property type="match status" value="1"/>
</dbReference>
<dbReference type="InterPro" id="IPR029063">
    <property type="entry name" value="SAM-dependent_MTases_sf"/>
</dbReference>
<dbReference type="InterPro" id="IPR045865">
    <property type="entry name" value="ACT-like_dom_sf"/>
</dbReference>
<dbReference type="PANTHER" id="PTHR39199">
    <property type="entry name" value="BLR5128 PROTEIN"/>
    <property type="match status" value="1"/>
</dbReference>
<evidence type="ECO:0000313" key="3">
    <source>
        <dbReference type="EMBL" id="CAD8377254.1"/>
    </source>
</evidence>
<evidence type="ECO:0000259" key="2">
    <source>
        <dbReference type="Pfam" id="PF13840"/>
    </source>
</evidence>
<dbReference type="Pfam" id="PF10294">
    <property type="entry name" value="Methyltransf_16"/>
    <property type="match status" value="1"/>
</dbReference>
<dbReference type="InterPro" id="IPR027795">
    <property type="entry name" value="CASTOR_ACT_dom"/>
</dbReference>